<dbReference type="Pfam" id="PF18426">
    <property type="entry name" value="Tli4_C"/>
    <property type="match status" value="1"/>
</dbReference>
<sequence length="322" mass="35911">MSELTRNLKTRCVGRYLIDIPADALASGGATVQGVKIESAMMSRDAYLQEVASRKVELRETKSVDPYPFIYEDEEIDGPNTHYFIYRGNVSDGPANRVFEAYKWESGYRFKLGIEGVDFLHPDQTDKIYIQELPVKNDVPEKKRLVFDLVKRLRWRADDEIPSEPGLCFLGAFLYGKAGNSEDAWAQFVLNGNRDVSIGMESNSGVREPNTLLQRGDEIDRDLNTVGGKTVRKGTVALQGMNAEEWLFSGKTDLGVHGSQFTLEANSMTSNARAPLLTLDLSTGSLNAFMQDRIKVASVSESEAIALWDVVSRTLRPRPNGF</sequence>
<evidence type="ECO:0000259" key="1">
    <source>
        <dbReference type="Pfam" id="PF18426"/>
    </source>
</evidence>
<dbReference type="EMBL" id="JAKLJA010000020">
    <property type="protein sequence ID" value="MCG5075963.1"/>
    <property type="molecule type" value="Genomic_DNA"/>
</dbReference>
<gene>
    <name evidence="3" type="ORF">L5014_21740</name>
</gene>
<accession>A0A9X1RWW4</accession>
<evidence type="ECO:0000259" key="2">
    <source>
        <dbReference type="Pfam" id="PF18443"/>
    </source>
</evidence>
<evidence type="ECO:0000313" key="4">
    <source>
        <dbReference type="Proteomes" id="UP001139308"/>
    </source>
</evidence>
<organism evidence="3 4">
    <name type="scientific">Paraburkholderia tagetis</name>
    <dbReference type="NCBI Taxonomy" id="2913261"/>
    <lineage>
        <taxon>Bacteria</taxon>
        <taxon>Pseudomonadati</taxon>
        <taxon>Pseudomonadota</taxon>
        <taxon>Betaproteobacteria</taxon>
        <taxon>Burkholderiales</taxon>
        <taxon>Burkholderiaceae</taxon>
        <taxon>Paraburkholderia</taxon>
    </lineage>
</organism>
<protein>
    <recommendedName>
        <fullName evidence="5">Tle cognate immunity protein 4 C-terminal domain-containing protein</fullName>
    </recommendedName>
</protein>
<reference evidence="3" key="1">
    <citation type="submission" date="2022-01" db="EMBL/GenBank/DDBJ databases">
        <title>Genome sequence and assembly of Parabukholderia sp. RG36.</title>
        <authorList>
            <person name="Chhetri G."/>
        </authorList>
    </citation>
    <scope>NUCLEOTIDE SEQUENCE</scope>
    <source>
        <strain evidence="3">RG36</strain>
    </source>
</reference>
<dbReference type="Pfam" id="PF18443">
    <property type="entry name" value="Tli4_N"/>
    <property type="match status" value="1"/>
</dbReference>
<dbReference type="Proteomes" id="UP001139308">
    <property type="component" value="Unassembled WGS sequence"/>
</dbReference>
<dbReference type="AlphaFoldDB" id="A0A9X1RWW4"/>
<dbReference type="InterPro" id="IPR040761">
    <property type="entry name" value="Tli4_N"/>
</dbReference>
<feature type="domain" description="Tle cognate immunity protein 4 N-terminal" evidence="2">
    <location>
        <begin position="9"/>
        <end position="156"/>
    </location>
</feature>
<dbReference type="RefSeq" id="WP_238465807.1">
    <property type="nucleotide sequence ID" value="NZ_JAKLJA010000020.1"/>
</dbReference>
<proteinExistence type="predicted"/>
<feature type="domain" description="Tle cognate immunity protein 4 C-terminal" evidence="1">
    <location>
        <begin position="160"/>
        <end position="320"/>
    </location>
</feature>
<evidence type="ECO:0008006" key="5">
    <source>
        <dbReference type="Google" id="ProtNLM"/>
    </source>
</evidence>
<dbReference type="InterPro" id="IPR041290">
    <property type="entry name" value="Tli4_C"/>
</dbReference>
<comment type="caution">
    <text evidence="3">The sequence shown here is derived from an EMBL/GenBank/DDBJ whole genome shotgun (WGS) entry which is preliminary data.</text>
</comment>
<name>A0A9X1RWW4_9BURK</name>
<evidence type="ECO:0000313" key="3">
    <source>
        <dbReference type="EMBL" id="MCG5075963.1"/>
    </source>
</evidence>
<keyword evidence="4" id="KW-1185">Reference proteome</keyword>